<evidence type="ECO:0000256" key="1">
    <source>
        <dbReference type="ARBA" id="ARBA00022679"/>
    </source>
</evidence>
<evidence type="ECO:0000256" key="3">
    <source>
        <dbReference type="SAM" id="MobiDB-lite"/>
    </source>
</evidence>
<dbReference type="EMBL" id="FNCE01000003">
    <property type="protein sequence ID" value="SDF88258.1"/>
    <property type="molecule type" value="Genomic_DNA"/>
</dbReference>
<dbReference type="GO" id="GO:0008146">
    <property type="term" value="F:sulfotransferase activity"/>
    <property type="evidence" value="ECO:0007669"/>
    <property type="project" value="InterPro"/>
</dbReference>
<feature type="domain" description="Sulfotransferase" evidence="4">
    <location>
        <begin position="10"/>
        <end position="193"/>
    </location>
</feature>
<evidence type="ECO:0000259" key="4">
    <source>
        <dbReference type="Pfam" id="PF00685"/>
    </source>
</evidence>
<keyword evidence="2" id="KW-0325">Glycoprotein</keyword>
<protein>
    <submittedName>
        <fullName evidence="5">Sulfotransferase domain-containing protein</fullName>
    </submittedName>
</protein>
<name>A0A1G7PPR8_9PROT</name>
<dbReference type="STRING" id="1082479.SAMN05216241_10318"/>
<proteinExistence type="predicted"/>
<dbReference type="Gene3D" id="3.40.50.300">
    <property type="entry name" value="P-loop containing nucleotide triphosphate hydrolases"/>
    <property type="match status" value="1"/>
</dbReference>
<dbReference type="InterPro" id="IPR037359">
    <property type="entry name" value="NST/OST"/>
</dbReference>
<reference evidence="5 6" key="1">
    <citation type="submission" date="2016-10" db="EMBL/GenBank/DDBJ databases">
        <authorList>
            <person name="de Groot N.N."/>
        </authorList>
    </citation>
    <scope>NUCLEOTIDE SEQUENCE [LARGE SCALE GENOMIC DNA]</scope>
    <source>
        <strain evidence="5 6">DSM 25584</strain>
    </source>
</reference>
<dbReference type="SUPFAM" id="SSF52540">
    <property type="entry name" value="P-loop containing nucleoside triphosphate hydrolases"/>
    <property type="match status" value="1"/>
</dbReference>
<dbReference type="PANTHER" id="PTHR10605">
    <property type="entry name" value="HEPARAN SULFATE SULFOTRANSFERASE"/>
    <property type="match status" value="1"/>
</dbReference>
<evidence type="ECO:0000313" key="6">
    <source>
        <dbReference type="Proteomes" id="UP000199415"/>
    </source>
</evidence>
<dbReference type="Proteomes" id="UP000199415">
    <property type="component" value="Unassembled WGS sequence"/>
</dbReference>
<dbReference type="Pfam" id="PF00685">
    <property type="entry name" value="Sulfotransfer_1"/>
    <property type="match status" value="1"/>
</dbReference>
<gene>
    <name evidence="5" type="ORF">SAMN05216241_10318</name>
</gene>
<dbReference type="InterPro" id="IPR027417">
    <property type="entry name" value="P-loop_NTPase"/>
</dbReference>
<organism evidence="5 6">
    <name type="scientific">Limimonas halophila</name>
    <dbReference type="NCBI Taxonomy" id="1082479"/>
    <lineage>
        <taxon>Bacteria</taxon>
        <taxon>Pseudomonadati</taxon>
        <taxon>Pseudomonadota</taxon>
        <taxon>Alphaproteobacteria</taxon>
        <taxon>Rhodospirillales</taxon>
        <taxon>Rhodovibrionaceae</taxon>
        <taxon>Limimonas</taxon>
    </lineage>
</organism>
<evidence type="ECO:0000313" key="5">
    <source>
        <dbReference type="EMBL" id="SDF88258.1"/>
    </source>
</evidence>
<dbReference type="RefSeq" id="WP_090019165.1">
    <property type="nucleotide sequence ID" value="NZ_FNCE01000003.1"/>
</dbReference>
<accession>A0A1G7PPR8</accession>
<dbReference type="AlphaFoldDB" id="A0A1G7PPR8"/>
<dbReference type="OrthoDB" id="981508at2"/>
<keyword evidence="6" id="KW-1185">Reference proteome</keyword>
<feature type="region of interest" description="Disordered" evidence="3">
    <location>
        <begin position="289"/>
        <end position="313"/>
    </location>
</feature>
<sequence>MPQNIGTICLVIGAMKAGTTSLYHYLSQHPQVAPSSIKEPAFFADDAVWNRGVDWYMALWDPDPHQHRVALEASTDYTKRPFLPLVPERIATLPGVRVRFIYLMRHPLRRLESQARHAARVGAELAHMIEPTRDFSLDAGVSERGIMTSRYAYQLDAFTARFPAADVLPLVFEDMKAAPQATLDRVCDFLGLDRFEPAAFATHNSAADRKQPPPVWAQLARVPAARALAARVTSSAFRKRLRRRLGHEVPGRFQLTAEEEATVLNILGPDLGRLRDNYGIDPRRAWGIDPDGLDPARAPRGLRHLADQDLPGT</sequence>
<dbReference type="PANTHER" id="PTHR10605:SF56">
    <property type="entry name" value="BIFUNCTIONAL HEPARAN SULFATE N-DEACETYLASE_N-SULFOTRANSFERASE"/>
    <property type="match status" value="1"/>
</dbReference>
<dbReference type="InterPro" id="IPR000863">
    <property type="entry name" value="Sulfotransferase_dom"/>
</dbReference>
<keyword evidence="1 5" id="KW-0808">Transferase</keyword>
<evidence type="ECO:0000256" key="2">
    <source>
        <dbReference type="ARBA" id="ARBA00023180"/>
    </source>
</evidence>